<evidence type="ECO:0000256" key="1">
    <source>
        <dbReference type="SAM" id="SignalP"/>
    </source>
</evidence>
<accession>A0A378N1N4</accession>
<organism evidence="2 3">
    <name type="scientific">Mannheimia haemolytica</name>
    <name type="common">Pasteurella haemolytica</name>
    <dbReference type="NCBI Taxonomy" id="75985"/>
    <lineage>
        <taxon>Bacteria</taxon>
        <taxon>Pseudomonadati</taxon>
        <taxon>Pseudomonadota</taxon>
        <taxon>Gammaproteobacteria</taxon>
        <taxon>Pasteurellales</taxon>
        <taxon>Pasteurellaceae</taxon>
        <taxon>Mannheimia</taxon>
    </lineage>
</organism>
<dbReference type="Proteomes" id="UP000254802">
    <property type="component" value="Unassembled WGS sequence"/>
</dbReference>
<gene>
    <name evidence="2" type="primary">artI_1</name>
    <name evidence="2" type="ORF">NCTC10638_01019</name>
</gene>
<name>A0A378N1N4_MANHA</name>
<feature type="chain" id="PRO_5016928479" evidence="1">
    <location>
        <begin position="19"/>
        <end position="55"/>
    </location>
</feature>
<evidence type="ECO:0000313" key="3">
    <source>
        <dbReference type="Proteomes" id="UP000254802"/>
    </source>
</evidence>
<proteinExistence type="predicted"/>
<sequence length="55" mass="6377">MKKTLLTLLFGCVVTAQAQDIKFVMEPSYPPFEMTEEKGEIIVLMWILQMLSVKR</sequence>
<dbReference type="EMBL" id="UGPN01000002">
    <property type="protein sequence ID" value="STY59838.1"/>
    <property type="molecule type" value="Genomic_DNA"/>
</dbReference>
<reference evidence="2 3" key="1">
    <citation type="submission" date="2018-06" db="EMBL/GenBank/DDBJ databases">
        <authorList>
            <consortium name="Pathogen Informatics"/>
            <person name="Doyle S."/>
        </authorList>
    </citation>
    <scope>NUCLEOTIDE SEQUENCE [LARGE SCALE GENOMIC DNA]</scope>
    <source>
        <strain evidence="2 3">NCTC10638</strain>
    </source>
</reference>
<keyword evidence="1" id="KW-0732">Signal</keyword>
<protein>
    <submittedName>
        <fullName evidence="2">ABC transporter arginine-binding protein</fullName>
    </submittedName>
</protein>
<dbReference type="AlphaFoldDB" id="A0A378N1N4"/>
<evidence type="ECO:0000313" key="2">
    <source>
        <dbReference type="EMBL" id="STY59838.1"/>
    </source>
</evidence>
<feature type="signal peptide" evidence="1">
    <location>
        <begin position="1"/>
        <end position="18"/>
    </location>
</feature>